<dbReference type="EMBL" id="JACVVK020000042">
    <property type="protein sequence ID" value="KAK7499727.1"/>
    <property type="molecule type" value="Genomic_DNA"/>
</dbReference>
<reference evidence="2 3" key="1">
    <citation type="journal article" date="2023" name="Sci. Data">
        <title>Genome assembly of the Korean intertidal mud-creeper Batillaria attramentaria.</title>
        <authorList>
            <person name="Patra A.K."/>
            <person name="Ho P.T."/>
            <person name="Jun S."/>
            <person name="Lee S.J."/>
            <person name="Kim Y."/>
            <person name="Won Y.J."/>
        </authorList>
    </citation>
    <scope>NUCLEOTIDE SEQUENCE [LARGE SCALE GENOMIC DNA]</scope>
    <source>
        <strain evidence="2">Wonlab-2016</strain>
    </source>
</reference>
<evidence type="ECO:0000313" key="2">
    <source>
        <dbReference type="EMBL" id="KAK7499727.1"/>
    </source>
</evidence>
<sequence>MPNKTAYRPVETSLVIEADLAAPFFKICFICLSPSPIASGEYKWNFVMRTGQRSVGAAELQNWQTRQGDNSEAGFCVLWVCVKNPQPIPADPKATEKGKGVTLQQKLETITFARVVPHVSFEGRGTAVPPKPEKKALSKALA</sequence>
<comment type="caution">
    <text evidence="2">The sequence shown here is derived from an EMBL/GenBank/DDBJ whole genome shotgun (WGS) entry which is preliminary data.</text>
</comment>
<gene>
    <name evidence="2" type="ORF">BaRGS_00009068</name>
</gene>
<feature type="region of interest" description="Disordered" evidence="1">
    <location>
        <begin position="122"/>
        <end position="142"/>
    </location>
</feature>
<keyword evidence="3" id="KW-1185">Reference proteome</keyword>
<organism evidence="2 3">
    <name type="scientific">Batillaria attramentaria</name>
    <dbReference type="NCBI Taxonomy" id="370345"/>
    <lineage>
        <taxon>Eukaryota</taxon>
        <taxon>Metazoa</taxon>
        <taxon>Spiralia</taxon>
        <taxon>Lophotrochozoa</taxon>
        <taxon>Mollusca</taxon>
        <taxon>Gastropoda</taxon>
        <taxon>Caenogastropoda</taxon>
        <taxon>Sorbeoconcha</taxon>
        <taxon>Cerithioidea</taxon>
        <taxon>Batillariidae</taxon>
        <taxon>Batillaria</taxon>
    </lineage>
</organism>
<evidence type="ECO:0000256" key="1">
    <source>
        <dbReference type="SAM" id="MobiDB-lite"/>
    </source>
</evidence>
<dbReference type="Proteomes" id="UP001519460">
    <property type="component" value="Unassembled WGS sequence"/>
</dbReference>
<dbReference type="AlphaFoldDB" id="A0ABD0LJN1"/>
<evidence type="ECO:0000313" key="3">
    <source>
        <dbReference type="Proteomes" id="UP001519460"/>
    </source>
</evidence>
<accession>A0ABD0LJN1</accession>
<proteinExistence type="predicted"/>
<protein>
    <submittedName>
        <fullName evidence="2">Uncharacterized protein</fullName>
    </submittedName>
</protein>
<name>A0ABD0LJN1_9CAEN</name>